<dbReference type="RefSeq" id="WP_046965762.1">
    <property type="nucleotide sequence ID" value="NZ_CP017480.1"/>
</dbReference>
<feature type="DNA-binding region" description="OmpR/PhoB-type" evidence="3">
    <location>
        <begin position="2"/>
        <end position="100"/>
    </location>
</feature>
<evidence type="ECO:0000256" key="3">
    <source>
        <dbReference type="PROSITE-ProRule" id="PRU01091"/>
    </source>
</evidence>
<sequence length="530" mass="58048">MTTRYRLLDLTIDLSRQRVERGDVVLDVTGLSFQLLACLVERGDRVVGFDELMAVVWAPAVVNEETVTQRVRLLRQAIGDDARQPRYIRTVRGRGYQLGALPESTSTDTGRRRHSIWPALAAVGVLAAVALGAGFLGHEQKPVPTAQQELLQRAHWYAAMGQRDNNERALALYDRALHEAPDDADALTGASRTRSARTCLYNTGADDARDALRLASRATALRPDLADAWSALGYAHDCLGDISGAIAGYEHAVQLDPADDASRSSAAYLYQEQGRLADALRSNLDMRGDPGRVRFRDVQVAREYELLGFDAAAEVRFRHVFDLTPDNVFSNIAWPAFLFAHGRFDEARAAVAQARTRGTPRAELAQLDGELALRRNDRIAAANAFAEAHALRPDARLATTLAAVYGATPASAGWLTQRIADTRTSLIDDPWPASRMELAVLLQAIGDKRGAVAALSDAVDKGWRDAGYLRASPLFASIASDPGFDAVLAAIDRRVAAERERVLSAPWCPPELKVRQPGDAERQRDRDLRM</sequence>
<dbReference type="Gene3D" id="1.25.40.10">
    <property type="entry name" value="Tetratricopeptide repeat domain"/>
    <property type="match status" value="2"/>
</dbReference>
<keyword evidence="5" id="KW-0472">Membrane</keyword>
<name>A0A1L3ERH2_9GAMM</name>
<gene>
    <name evidence="7" type="ORF">BJI69_06615</name>
</gene>
<dbReference type="SMART" id="SM00862">
    <property type="entry name" value="Trans_reg_C"/>
    <property type="match status" value="1"/>
</dbReference>
<keyword evidence="5" id="KW-0812">Transmembrane</keyword>
<feature type="region of interest" description="Disordered" evidence="4">
    <location>
        <begin position="510"/>
        <end position="530"/>
    </location>
</feature>
<evidence type="ECO:0000256" key="4">
    <source>
        <dbReference type="SAM" id="MobiDB-lite"/>
    </source>
</evidence>
<evidence type="ECO:0000256" key="2">
    <source>
        <dbReference type="PROSITE-ProRule" id="PRU00339"/>
    </source>
</evidence>
<proteinExistence type="predicted"/>
<dbReference type="PROSITE" id="PS50005">
    <property type="entry name" value="TPR"/>
    <property type="match status" value="1"/>
</dbReference>
<reference evidence="8" key="1">
    <citation type="submission" date="2016-09" db="EMBL/GenBank/DDBJ databases">
        <authorList>
            <person name="Lysoe E."/>
        </authorList>
    </citation>
    <scope>NUCLEOTIDE SEQUENCE [LARGE SCALE GENOMIC DNA]</scope>
    <source>
        <strain evidence="8">LJ96T</strain>
    </source>
</reference>
<dbReference type="CDD" id="cd00383">
    <property type="entry name" value="trans_reg_C"/>
    <property type="match status" value="1"/>
</dbReference>
<dbReference type="SUPFAM" id="SSF46894">
    <property type="entry name" value="C-terminal effector domain of the bipartite response regulators"/>
    <property type="match status" value="1"/>
</dbReference>
<dbReference type="SMART" id="SM00028">
    <property type="entry name" value="TPR"/>
    <property type="match status" value="1"/>
</dbReference>
<feature type="transmembrane region" description="Helical" evidence="5">
    <location>
        <begin position="116"/>
        <end position="137"/>
    </location>
</feature>
<dbReference type="GO" id="GO:0000160">
    <property type="term" value="P:phosphorelay signal transduction system"/>
    <property type="evidence" value="ECO:0007669"/>
    <property type="project" value="InterPro"/>
</dbReference>
<dbReference type="Proteomes" id="UP000182987">
    <property type="component" value="Chromosome"/>
</dbReference>
<dbReference type="InterPro" id="IPR016032">
    <property type="entry name" value="Sig_transdc_resp-reg_C-effctor"/>
</dbReference>
<protein>
    <recommendedName>
        <fullName evidence="6">OmpR/PhoB-type domain-containing protein</fullName>
    </recommendedName>
</protein>
<feature type="compositionally biased region" description="Basic and acidic residues" evidence="4">
    <location>
        <begin position="512"/>
        <end position="530"/>
    </location>
</feature>
<feature type="domain" description="OmpR/PhoB-type" evidence="6">
    <location>
        <begin position="2"/>
        <end position="100"/>
    </location>
</feature>
<keyword evidence="1 3" id="KW-0238">DNA-binding</keyword>
<dbReference type="Pfam" id="PF00486">
    <property type="entry name" value="Trans_reg_C"/>
    <property type="match status" value="1"/>
</dbReference>
<feature type="repeat" description="TPR" evidence="2">
    <location>
        <begin position="226"/>
        <end position="259"/>
    </location>
</feature>
<evidence type="ECO:0000259" key="6">
    <source>
        <dbReference type="PROSITE" id="PS51755"/>
    </source>
</evidence>
<dbReference type="GO" id="GO:0006355">
    <property type="term" value="P:regulation of DNA-templated transcription"/>
    <property type="evidence" value="ECO:0007669"/>
    <property type="project" value="InterPro"/>
</dbReference>
<dbReference type="OrthoDB" id="5932494at2"/>
<organism evidence="7 8">
    <name type="scientific">Luteibacter rhizovicinus DSM 16549</name>
    <dbReference type="NCBI Taxonomy" id="1440763"/>
    <lineage>
        <taxon>Bacteria</taxon>
        <taxon>Pseudomonadati</taxon>
        <taxon>Pseudomonadota</taxon>
        <taxon>Gammaproteobacteria</taxon>
        <taxon>Lysobacterales</taxon>
        <taxon>Rhodanobacteraceae</taxon>
        <taxon>Luteibacter</taxon>
    </lineage>
</organism>
<keyword evidence="5" id="KW-1133">Transmembrane helix</keyword>
<dbReference type="InterPro" id="IPR019734">
    <property type="entry name" value="TPR_rpt"/>
</dbReference>
<dbReference type="InterPro" id="IPR011990">
    <property type="entry name" value="TPR-like_helical_dom_sf"/>
</dbReference>
<dbReference type="EMBL" id="CP017480">
    <property type="protein sequence ID" value="APG03612.1"/>
    <property type="molecule type" value="Genomic_DNA"/>
</dbReference>
<accession>A0A1L3ERH2</accession>
<dbReference type="AlphaFoldDB" id="A0A1L3ERH2"/>
<dbReference type="GO" id="GO:0003677">
    <property type="term" value="F:DNA binding"/>
    <property type="evidence" value="ECO:0007669"/>
    <property type="project" value="UniProtKB-UniRule"/>
</dbReference>
<dbReference type="SUPFAM" id="SSF48452">
    <property type="entry name" value="TPR-like"/>
    <property type="match status" value="2"/>
</dbReference>
<evidence type="ECO:0000256" key="5">
    <source>
        <dbReference type="SAM" id="Phobius"/>
    </source>
</evidence>
<dbReference type="KEGG" id="lrz:BJI69_06615"/>
<keyword evidence="8" id="KW-1185">Reference proteome</keyword>
<dbReference type="Gene3D" id="1.10.10.10">
    <property type="entry name" value="Winged helix-like DNA-binding domain superfamily/Winged helix DNA-binding domain"/>
    <property type="match status" value="1"/>
</dbReference>
<evidence type="ECO:0000256" key="1">
    <source>
        <dbReference type="ARBA" id="ARBA00023125"/>
    </source>
</evidence>
<dbReference type="InterPro" id="IPR036388">
    <property type="entry name" value="WH-like_DNA-bd_sf"/>
</dbReference>
<evidence type="ECO:0000313" key="7">
    <source>
        <dbReference type="EMBL" id="APG03612.1"/>
    </source>
</evidence>
<keyword evidence="2" id="KW-0802">TPR repeat</keyword>
<dbReference type="InterPro" id="IPR001867">
    <property type="entry name" value="OmpR/PhoB-type_DNA-bd"/>
</dbReference>
<dbReference type="PROSITE" id="PS51755">
    <property type="entry name" value="OMPR_PHOB"/>
    <property type="match status" value="1"/>
</dbReference>
<dbReference type="STRING" id="1440763.BJI69_06615"/>
<evidence type="ECO:0000313" key="8">
    <source>
        <dbReference type="Proteomes" id="UP000182987"/>
    </source>
</evidence>